<accession>S8BB00</accession>
<dbReference type="InterPro" id="IPR013901">
    <property type="entry name" value="Anthrone_oxy"/>
</dbReference>
<feature type="transmembrane region" description="Helical" evidence="6">
    <location>
        <begin position="49"/>
        <end position="75"/>
    </location>
</feature>
<dbReference type="GO" id="GO:0016020">
    <property type="term" value="C:membrane"/>
    <property type="evidence" value="ECO:0007669"/>
    <property type="project" value="UniProtKB-SubCell"/>
</dbReference>
<keyword evidence="8" id="KW-1185">Reference proteome</keyword>
<dbReference type="eggNOG" id="ENOG502SBMN">
    <property type="taxonomic scope" value="Eukaryota"/>
</dbReference>
<proteinExistence type="inferred from homology"/>
<sequence>MMEISAPSLLAVTTGLLGSAWASGAMASLTITGIPAAKAFPETAAQTWAIIFAKGLLTIPPTAVSAGLLYGYAAWDASGRPNGQQSYFTTAAFLSAGVVPFTLIFLNDTNIKLQAVADGVSVLSEASVLALADKWGSLNLIRSLLPLSATLVAGYGLLKELGL</sequence>
<evidence type="ECO:0000256" key="5">
    <source>
        <dbReference type="ARBA" id="ARBA00034313"/>
    </source>
</evidence>
<evidence type="ECO:0000256" key="3">
    <source>
        <dbReference type="ARBA" id="ARBA00022989"/>
    </source>
</evidence>
<dbReference type="EMBL" id="AQGS01000935">
    <property type="protein sequence ID" value="EPS36308.1"/>
    <property type="molecule type" value="Genomic_DNA"/>
</dbReference>
<evidence type="ECO:0000313" key="8">
    <source>
        <dbReference type="Proteomes" id="UP000015100"/>
    </source>
</evidence>
<comment type="caution">
    <text evidence="7">The sequence shown here is derived from an EMBL/GenBank/DDBJ whole genome shotgun (WGS) entry which is preliminary data.</text>
</comment>
<name>S8BB00_DACHA</name>
<comment type="subcellular location">
    <subcellularLocation>
        <location evidence="1">Membrane</location>
        <topology evidence="1">Multi-pass membrane protein</topology>
    </subcellularLocation>
</comment>
<dbReference type="HOGENOM" id="CLU_105974_0_1_1"/>
<protein>
    <recommendedName>
        <fullName evidence="9">DUF1772 domain-containing protein</fullName>
    </recommendedName>
</protein>
<dbReference type="OMA" id="LAWCASD"/>
<comment type="similarity">
    <text evidence="5">Belongs to the anthrone oxygenase family.</text>
</comment>
<dbReference type="Pfam" id="PF08592">
    <property type="entry name" value="Anthrone_oxy"/>
    <property type="match status" value="1"/>
</dbReference>
<evidence type="ECO:0000256" key="2">
    <source>
        <dbReference type="ARBA" id="ARBA00022692"/>
    </source>
</evidence>
<feature type="transmembrane region" description="Helical" evidence="6">
    <location>
        <begin position="87"/>
        <end position="106"/>
    </location>
</feature>
<dbReference type="OrthoDB" id="5954308at2759"/>
<keyword evidence="4 6" id="KW-0472">Membrane</keyword>
<dbReference type="PANTHER" id="PTHR35042:SF1">
    <property type="entry name" value="DUF1772-DOMAIN-CONTAINING PROTEIN"/>
    <property type="match status" value="1"/>
</dbReference>
<evidence type="ECO:0000256" key="1">
    <source>
        <dbReference type="ARBA" id="ARBA00004141"/>
    </source>
</evidence>
<reference evidence="8" key="2">
    <citation type="submission" date="2013-04" db="EMBL/GenBank/DDBJ databases">
        <title>Genomic mechanisms accounting for the adaptation to parasitism in nematode-trapping fungi.</title>
        <authorList>
            <person name="Ahren D.G."/>
        </authorList>
    </citation>
    <scope>NUCLEOTIDE SEQUENCE [LARGE SCALE GENOMIC DNA]</scope>
    <source>
        <strain evidence="8">CBS 200.50</strain>
    </source>
</reference>
<dbReference type="STRING" id="1284197.S8BB00"/>
<evidence type="ECO:0000313" key="7">
    <source>
        <dbReference type="EMBL" id="EPS36308.1"/>
    </source>
</evidence>
<evidence type="ECO:0008006" key="9">
    <source>
        <dbReference type="Google" id="ProtNLM"/>
    </source>
</evidence>
<dbReference type="Proteomes" id="UP000015100">
    <property type="component" value="Unassembled WGS sequence"/>
</dbReference>
<evidence type="ECO:0000256" key="6">
    <source>
        <dbReference type="SAM" id="Phobius"/>
    </source>
</evidence>
<keyword evidence="3 6" id="KW-1133">Transmembrane helix</keyword>
<dbReference type="AlphaFoldDB" id="S8BB00"/>
<gene>
    <name evidence="7" type="ORF">H072_10178</name>
</gene>
<keyword evidence="2 6" id="KW-0812">Transmembrane</keyword>
<reference evidence="7 8" key="1">
    <citation type="journal article" date="2013" name="PLoS Genet.">
        <title>Genomic mechanisms accounting for the adaptation to parasitism in nematode-trapping fungi.</title>
        <authorList>
            <person name="Meerupati T."/>
            <person name="Andersson K.M."/>
            <person name="Friman E."/>
            <person name="Kumar D."/>
            <person name="Tunlid A."/>
            <person name="Ahren D."/>
        </authorList>
    </citation>
    <scope>NUCLEOTIDE SEQUENCE [LARGE SCALE GENOMIC DNA]</scope>
    <source>
        <strain evidence="7 8">CBS 200.50</strain>
    </source>
</reference>
<organism evidence="7 8">
    <name type="scientific">Dactylellina haptotyla (strain CBS 200.50)</name>
    <name type="common">Nematode-trapping fungus</name>
    <name type="synonym">Monacrosporium haptotylum</name>
    <dbReference type="NCBI Taxonomy" id="1284197"/>
    <lineage>
        <taxon>Eukaryota</taxon>
        <taxon>Fungi</taxon>
        <taxon>Dikarya</taxon>
        <taxon>Ascomycota</taxon>
        <taxon>Pezizomycotina</taxon>
        <taxon>Orbiliomycetes</taxon>
        <taxon>Orbiliales</taxon>
        <taxon>Orbiliaceae</taxon>
        <taxon>Dactylellina</taxon>
    </lineage>
</organism>
<evidence type="ECO:0000256" key="4">
    <source>
        <dbReference type="ARBA" id="ARBA00023136"/>
    </source>
</evidence>
<dbReference type="PANTHER" id="PTHR35042">
    <property type="entry name" value="ANTHRONE OXYGENASE ENCC"/>
    <property type="match status" value="1"/>
</dbReference>